<keyword evidence="3" id="KW-1185">Reference proteome</keyword>
<organism evidence="2 3">
    <name type="scientific">Sesamum alatum</name>
    <dbReference type="NCBI Taxonomy" id="300844"/>
    <lineage>
        <taxon>Eukaryota</taxon>
        <taxon>Viridiplantae</taxon>
        <taxon>Streptophyta</taxon>
        <taxon>Embryophyta</taxon>
        <taxon>Tracheophyta</taxon>
        <taxon>Spermatophyta</taxon>
        <taxon>Magnoliopsida</taxon>
        <taxon>eudicotyledons</taxon>
        <taxon>Gunneridae</taxon>
        <taxon>Pentapetalae</taxon>
        <taxon>asterids</taxon>
        <taxon>lamiids</taxon>
        <taxon>Lamiales</taxon>
        <taxon>Pedaliaceae</taxon>
        <taxon>Sesamum</taxon>
    </lineage>
</organism>
<feature type="region of interest" description="Disordered" evidence="1">
    <location>
        <begin position="1"/>
        <end position="21"/>
    </location>
</feature>
<evidence type="ECO:0000313" key="3">
    <source>
        <dbReference type="Proteomes" id="UP001293254"/>
    </source>
</evidence>
<dbReference type="EMBL" id="JACGWO010000010">
    <property type="protein sequence ID" value="KAK4417112.1"/>
    <property type="molecule type" value="Genomic_DNA"/>
</dbReference>
<name>A0AAE1XSF0_9LAMI</name>
<gene>
    <name evidence="2" type="ORF">Salat_2536700</name>
</gene>
<comment type="caution">
    <text evidence="2">The sequence shown here is derived from an EMBL/GenBank/DDBJ whole genome shotgun (WGS) entry which is preliminary data.</text>
</comment>
<feature type="compositionally biased region" description="Polar residues" evidence="1">
    <location>
        <begin position="1"/>
        <end position="11"/>
    </location>
</feature>
<dbReference type="AlphaFoldDB" id="A0AAE1XSF0"/>
<dbReference type="Proteomes" id="UP001293254">
    <property type="component" value="Unassembled WGS sequence"/>
</dbReference>
<sequence length="137" mass="14851">MDFFSSPTANPTGDGIADTSVGTDEDAACHRKFNYSKFSNLAYRVLGEGDMDALRTPKRFKVRWAERCGFSSVGETSCSARAITEVASSPTRTEGCCVMQFPSVNTTPTLARAPTRVSLKQLPKQPLHETSQDGSAH</sequence>
<accession>A0AAE1XSF0</accession>
<reference evidence="2" key="1">
    <citation type="submission" date="2020-06" db="EMBL/GenBank/DDBJ databases">
        <authorList>
            <person name="Li T."/>
            <person name="Hu X."/>
            <person name="Zhang T."/>
            <person name="Song X."/>
            <person name="Zhang H."/>
            <person name="Dai N."/>
            <person name="Sheng W."/>
            <person name="Hou X."/>
            <person name="Wei L."/>
        </authorList>
    </citation>
    <scope>NUCLEOTIDE SEQUENCE</scope>
    <source>
        <strain evidence="2">3651</strain>
        <tissue evidence="2">Leaf</tissue>
    </source>
</reference>
<evidence type="ECO:0000313" key="2">
    <source>
        <dbReference type="EMBL" id="KAK4417112.1"/>
    </source>
</evidence>
<reference evidence="2" key="2">
    <citation type="journal article" date="2024" name="Plant">
        <title>Genomic evolution and insights into agronomic trait innovations of Sesamum species.</title>
        <authorList>
            <person name="Miao H."/>
            <person name="Wang L."/>
            <person name="Qu L."/>
            <person name="Liu H."/>
            <person name="Sun Y."/>
            <person name="Le M."/>
            <person name="Wang Q."/>
            <person name="Wei S."/>
            <person name="Zheng Y."/>
            <person name="Lin W."/>
            <person name="Duan Y."/>
            <person name="Cao H."/>
            <person name="Xiong S."/>
            <person name="Wang X."/>
            <person name="Wei L."/>
            <person name="Li C."/>
            <person name="Ma Q."/>
            <person name="Ju M."/>
            <person name="Zhao R."/>
            <person name="Li G."/>
            <person name="Mu C."/>
            <person name="Tian Q."/>
            <person name="Mei H."/>
            <person name="Zhang T."/>
            <person name="Gao T."/>
            <person name="Zhang H."/>
        </authorList>
    </citation>
    <scope>NUCLEOTIDE SEQUENCE</scope>
    <source>
        <strain evidence="2">3651</strain>
    </source>
</reference>
<proteinExistence type="predicted"/>
<evidence type="ECO:0000256" key="1">
    <source>
        <dbReference type="SAM" id="MobiDB-lite"/>
    </source>
</evidence>
<protein>
    <submittedName>
        <fullName evidence="2">Uncharacterized protein</fullName>
    </submittedName>
</protein>